<protein>
    <submittedName>
        <fullName evidence="2">Uncharacterized protein</fullName>
    </submittedName>
</protein>
<evidence type="ECO:0000313" key="3">
    <source>
        <dbReference type="Proteomes" id="UP000676336"/>
    </source>
</evidence>
<dbReference type="Proteomes" id="UP000676336">
    <property type="component" value="Unassembled WGS sequence"/>
</dbReference>
<dbReference type="AlphaFoldDB" id="A0A8S2XC54"/>
<comment type="caution">
    <text evidence="2">The sequence shown here is derived from an EMBL/GenBank/DDBJ whole genome shotgun (WGS) entry which is preliminary data.</text>
</comment>
<name>A0A8S2XC54_9BILA</name>
<feature type="non-terminal residue" evidence="2">
    <location>
        <position position="1"/>
    </location>
</feature>
<feature type="compositionally biased region" description="Polar residues" evidence="1">
    <location>
        <begin position="63"/>
        <end position="73"/>
    </location>
</feature>
<sequence>QQLIELAQQVNSSLISTGEQEPIIRSLRSSRISRHCSKRNAAPTNGNADDSDEQGISKRLLNRNLSTRYPTSK</sequence>
<evidence type="ECO:0000313" key="2">
    <source>
        <dbReference type="EMBL" id="CAF4487675.1"/>
    </source>
</evidence>
<gene>
    <name evidence="2" type="ORF">SMN809_LOCUS34322</name>
</gene>
<proteinExistence type="predicted"/>
<dbReference type="EMBL" id="CAJOBI010078458">
    <property type="protein sequence ID" value="CAF4487675.1"/>
    <property type="molecule type" value="Genomic_DNA"/>
</dbReference>
<feature type="non-terminal residue" evidence="2">
    <location>
        <position position="73"/>
    </location>
</feature>
<evidence type="ECO:0000256" key="1">
    <source>
        <dbReference type="SAM" id="MobiDB-lite"/>
    </source>
</evidence>
<organism evidence="2 3">
    <name type="scientific">Rotaria magnacalcarata</name>
    <dbReference type="NCBI Taxonomy" id="392030"/>
    <lineage>
        <taxon>Eukaryota</taxon>
        <taxon>Metazoa</taxon>
        <taxon>Spiralia</taxon>
        <taxon>Gnathifera</taxon>
        <taxon>Rotifera</taxon>
        <taxon>Eurotatoria</taxon>
        <taxon>Bdelloidea</taxon>
        <taxon>Philodinida</taxon>
        <taxon>Philodinidae</taxon>
        <taxon>Rotaria</taxon>
    </lineage>
</organism>
<reference evidence="2" key="1">
    <citation type="submission" date="2021-02" db="EMBL/GenBank/DDBJ databases">
        <authorList>
            <person name="Nowell W R."/>
        </authorList>
    </citation>
    <scope>NUCLEOTIDE SEQUENCE</scope>
</reference>
<accession>A0A8S2XC54</accession>
<feature type="region of interest" description="Disordered" evidence="1">
    <location>
        <begin position="28"/>
        <end position="73"/>
    </location>
</feature>